<dbReference type="AlphaFoldDB" id="A0AAJ5PTD7"/>
<dbReference type="InterPro" id="IPR015424">
    <property type="entry name" value="PyrdxlP-dep_Trfase"/>
</dbReference>
<dbReference type="InterPro" id="IPR004839">
    <property type="entry name" value="Aminotransferase_I/II_large"/>
</dbReference>
<dbReference type="Gene3D" id="3.90.1150.10">
    <property type="entry name" value="Aspartate Aminotransferase, domain 1"/>
    <property type="match status" value="1"/>
</dbReference>
<evidence type="ECO:0000256" key="11">
    <source>
        <dbReference type="ARBA" id="ARBA00023102"/>
    </source>
</evidence>
<keyword evidence="7 14" id="KW-0032">Aminotransferase</keyword>
<evidence type="ECO:0000313" key="16">
    <source>
        <dbReference type="EMBL" id="WAI11869.1"/>
    </source>
</evidence>
<comment type="cofactor">
    <cofactor evidence="1 14">
        <name>pyridoxal 5'-phosphate</name>
        <dbReference type="ChEBI" id="CHEBI:597326"/>
    </cofactor>
</comment>
<keyword evidence="9 14" id="KW-0808">Transferase</keyword>
<dbReference type="EMBL" id="CP113409">
    <property type="protein sequence ID" value="WAI11869.1"/>
    <property type="molecule type" value="Genomic_DNA"/>
</dbReference>
<evidence type="ECO:0000256" key="8">
    <source>
        <dbReference type="ARBA" id="ARBA00022605"/>
    </source>
</evidence>
<evidence type="ECO:0000256" key="7">
    <source>
        <dbReference type="ARBA" id="ARBA00022576"/>
    </source>
</evidence>
<dbReference type="EC" id="2.6.1.9" evidence="5 14"/>
<gene>
    <name evidence="14 16" type="primary">hisC</name>
    <name evidence="16" type="ORF">OW721_00515</name>
</gene>
<reference evidence="16" key="1">
    <citation type="submission" date="2022-11" db="EMBL/GenBank/DDBJ databases">
        <title>The whole genome sequencing of pests is an important tool to study the evolution of the plant-insect interaction and insecticide resistance.</title>
        <authorList>
            <person name="Kananovich Y."/>
        </authorList>
    </citation>
    <scope>NUCLEOTIDE SEQUENCE</scope>
    <source>
        <strain evidence="16">BSU_Mac_2017</strain>
    </source>
</reference>
<evidence type="ECO:0000259" key="15">
    <source>
        <dbReference type="Pfam" id="PF00155"/>
    </source>
</evidence>
<dbReference type="InterPro" id="IPR015422">
    <property type="entry name" value="PyrdxlP-dep_Trfase_small"/>
</dbReference>
<evidence type="ECO:0000256" key="9">
    <source>
        <dbReference type="ARBA" id="ARBA00022679"/>
    </source>
</evidence>
<dbReference type="NCBIfam" id="TIGR01141">
    <property type="entry name" value="hisC"/>
    <property type="match status" value="1"/>
</dbReference>
<evidence type="ECO:0000313" key="17">
    <source>
        <dbReference type="Proteomes" id="UP001163094"/>
    </source>
</evidence>
<evidence type="ECO:0000256" key="6">
    <source>
        <dbReference type="ARBA" id="ARBA00018048"/>
    </source>
</evidence>
<protein>
    <recommendedName>
        <fullName evidence="6 14">Histidinol-phosphate aminotransferase</fullName>
        <ecNumber evidence="5 14">2.6.1.9</ecNumber>
    </recommendedName>
    <alternativeName>
        <fullName evidence="12 14">Imidazole acetol-phosphate transaminase</fullName>
    </alternativeName>
</protein>
<comment type="pathway">
    <text evidence="2 14">Amino-acid biosynthesis; L-histidine biosynthesis; L-histidine from 5-phospho-alpha-D-ribose 1-diphosphate: step 7/9.</text>
</comment>
<evidence type="ECO:0000256" key="12">
    <source>
        <dbReference type="ARBA" id="ARBA00030262"/>
    </source>
</evidence>
<evidence type="ECO:0000256" key="1">
    <source>
        <dbReference type="ARBA" id="ARBA00001933"/>
    </source>
</evidence>
<evidence type="ECO:0000256" key="2">
    <source>
        <dbReference type="ARBA" id="ARBA00005011"/>
    </source>
</evidence>
<dbReference type="HAMAP" id="MF_01023">
    <property type="entry name" value="HisC_aminotrans_2"/>
    <property type="match status" value="1"/>
</dbReference>
<dbReference type="InterPro" id="IPR005861">
    <property type="entry name" value="HisP_aminotrans"/>
</dbReference>
<dbReference type="SUPFAM" id="SSF53383">
    <property type="entry name" value="PLP-dependent transferases"/>
    <property type="match status" value="1"/>
</dbReference>
<feature type="domain" description="Aminotransferase class I/classII large" evidence="15">
    <location>
        <begin position="46"/>
        <end position="341"/>
    </location>
</feature>
<dbReference type="InterPro" id="IPR001917">
    <property type="entry name" value="Aminotrans_II_pyridoxalP_BS"/>
</dbReference>
<keyword evidence="10 14" id="KW-0663">Pyridoxal phosphate</keyword>
<sequence length="369" mass="42000">MTDNILKLARNNIQDLIPYQSARRIGGEYGDILLNANESPTAIFFQSKKKSFNRYPECQPNNLILSYANYVNLSCNQILVTRGADEGIELLIKAFCEPGKDAILYCPPTYDMYRVNANIAGIEIKEIPTIKNTWQLDLLNIKLNLSRVKLVYICNPNNPTGNIILKKDLISLLNITLGQSLVVIDEAYIEFSPQESMTSYLKEYPNLVILRTLSKAFALAGIRCGFTLAKQEVIQILNKVISPYPISAPVSDIAIQSLEVHCIKLMQNRVLDSNNNRIWLINQLQNCSCVEKVFESHANYLLVKFFMFEKVFLTLWDKGIILRNQNEKINLKKCIRISIGTYLESLQLIQELKIFSEQNMFEGGGISEK</sequence>
<dbReference type="GO" id="GO:0004400">
    <property type="term" value="F:histidinol-phosphate transaminase activity"/>
    <property type="evidence" value="ECO:0007669"/>
    <property type="project" value="UniProtKB-UniRule"/>
</dbReference>
<dbReference type="PANTHER" id="PTHR42885">
    <property type="entry name" value="HISTIDINOL-PHOSPHATE AMINOTRANSFERASE-RELATED"/>
    <property type="match status" value="1"/>
</dbReference>
<dbReference type="GO" id="GO:0000105">
    <property type="term" value="P:L-histidine biosynthetic process"/>
    <property type="evidence" value="ECO:0007669"/>
    <property type="project" value="UniProtKB-UniRule"/>
</dbReference>
<evidence type="ECO:0000256" key="10">
    <source>
        <dbReference type="ARBA" id="ARBA00022898"/>
    </source>
</evidence>
<evidence type="ECO:0000256" key="4">
    <source>
        <dbReference type="ARBA" id="ARBA00011738"/>
    </source>
</evidence>
<dbReference type="Gene3D" id="3.40.640.10">
    <property type="entry name" value="Type I PLP-dependent aspartate aminotransferase-like (Major domain)"/>
    <property type="match status" value="1"/>
</dbReference>
<dbReference type="InterPro" id="IPR015421">
    <property type="entry name" value="PyrdxlP-dep_Trfase_major"/>
</dbReference>
<comment type="similarity">
    <text evidence="3 14">Belongs to the class-II pyridoxal-phosphate-dependent aminotransferase family. Histidinol-phosphate aminotransferase subfamily.</text>
</comment>
<comment type="subunit">
    <text evidence="4 14">Homodimer.</text>
</comment>
<accession>A0AAJ5PTD7</accession>
<dbReference type="PANTHER" id="PTHR42885:SF2">
    <property type="entry name" value="HISTIDINOL-PHOSPHATE AMINOTRANSFERASE"/>
    <property type="match status" value="1"/>
</dbReference>
<keyword evidence="8 14" id="KW-0028">Amino-acid biosynthesis</keyword>
<dbReference type="Pfam" id="PF00155">
    <property type="entry name" value="Aminotran_1_2"/>
    <property type="match status" value="1"/>
</dbReference>
<proteinExistence type="inferred from homology"/>
<evidence type="ECO:0000256" key="3">
    <source>
        <dbReference type="ARBA" id="ARBA00007970"/>
    </source>
</evidence>
<keyword evidence="11 14" id="KW-0368">Histidine biosynthesis</keyword>
<feature type="modified residue" description="N6-(pyridoxal phosphate)lysine" evidence="14">
    <location>
        <position position="215"/>
    </location>
</feature>
<organism evidence="16 17">
    <name type="scientific">Buchnera aphidicola</name>
    <name type="common">Macrosiphum albifrons</name>
    <dbReference type="NCBI Taxonomy" id="2994844"/>
    <lineage>
        <taxon>Bacteria</taxon>
        <taxon>Pseudomonadati</taxon>
        <taxon>Pseudomonadota</taxon>
        <taxon>Gammaproteobacteria</taxon>
        <taxon>Enterobacterales</taxon>
        <taxon>Erwiniaceae</taxon>
        <taxon>Buchnera</taxon>
    </lineage>
</organism>
<dbReference type="Proteomes" id="UP001163094">
    <property type="component" value="Chromosome"/>
</dbReference>
<evidence type="ECO:0000256" key="13">
    <source>
        <dbReference type="ARBA" id="ARBA00047481"/>
    </source>
</evidence>
<dbReference type="GO" id="GO:0030170">
    <property type="term" value="F:pyridoxal phosphate binding"/>
    <property type="evidence" value="ECO:0007669"/>
    <property type="project" value="InterPro"/>
</dbReference>
<dbReference type="CDD" id="cd00609">
    <property type="entry name" value="AAT_like"/>
    <property type="match status" value="1"/>
</dbReference>
<evidence type="ECO:0000256" key="5">
    <source>
        <dbReference type="ARBA" id="ARBA00012748"/>
    </source>
</evidence>
<evidence type="ECO:0000256" key="14">
    <source>
        <dbReference type="HAMAP-Rule" id="MF_01023"/>
    </source>
</evidence>
<comment type="catalytic activity">
    <reaction evidence="13 14">
        <text>L-histidinol phosphate + 2-oxoglutarate = 3-(imidazol-4-yl)-2-oxopropyl phosphate + L-glutamate</text>
        <dbReference type="Rhea" id="RHEA:23744"/>
        <dbReference type="ChEBI" id="CHEBI:16810"/>
        <dbReference type="ChEBI" id="CHEBI:29985"/>
        <dbReference type="ChEBI" id="CHEBI:57766"/>
        <dbReference type="ChEBI" id="CHEBI:57980"/>
        <dbReference type="EC" id="2.6.1.9"/>
    </reaction>
</comment>
<name>A0AAJ5PTD7_9GAMM</name>
<dbReference type="PROSITE" id="PS00599">
    <property type="entry name" value="AA_TRANSFER_CLASS_2"/>
    <property type="match status" value="1"/>
</dbReference>